<evidence type="ECO:0000313" key="2">
    <source>
        <dbReference type="EMBL" id="GGI08795.1"/>
    </source>
</evidence>
<keyword evidence="1" id="KW-0472">Membrane</keyword>
<feature type="transmembrane region" description="Helical" evidence="1">
    <location>
        <begin position="171"/>
        <end position="191"/>
    </location>
</feature>
<feature type="transmembrane region" description="Helical" evidence="1">
    <location>
        <begin position="197"/>
        <end position="214"/>
    </location>
</feature>
<keyword evidence="1" id="KW-0812">Transmembrane</keyword>
<organism evidence="2 3">
    <name type="scientific">Egicoccus halophilus</name>
    <dbReference type="NCBI Taxonomy" id="1670830"/>
    <lineage>
        <taxon>Bacteria</taxon>
        <taxon>Bacillati</taxon>
        <taxon>Actinomycetota</taxon>
        <taxon>Nitriliruptoria</taxon>
        <taxon>Egicoccales</taxon>
        <taxon>Egicoccaceae</taxon>
        <taxon>Egicoccus</taxon>
    </lineage>
</organism>
<name>A0A8J3EVT3_9ACTN</name>
<feature type="transmembrane region" description="Helical" evidence="1">
    <location>
        <begin position="223"/>
        <end position="244"/>
    </location>
</feature>
<dbReference type="Proteomes" id="UP000650511">
    <property type="component" value="Unassembled WGS sequence"/>
</dbReference>
<dbReference type="OrthoDB" id="5241776at2"/>
<dbReference type="RefSeq" id="WP_130648801.1">
    <property type="nucleotide sequence ID" value="NZ_BMHA01000013.1"/>
</dbReference>
<feature type="transmembrane region" description="Helical" evidence="1">
    <location>
        <begin position="12"/>
        <end position="35"/>
    </location>
</feature>
<evidence type="ECO:0000256" key="1">
    <source>
        <dbReference type="SAM" id="Phobius"/>
    </source>
</evidence>
<dbReference type="AlphaFoldDB" id="A0A8J3EVT3"/>
<dbReference type="EMBL" id="BMHA01000013">
    <property type="protein sequence ID" value="GGI08795.1"/>
    <property type="molecule type" value="Genomic_DNA"/>
</dbReference>
<feature type="transmembrane region" description="Helical" evidence="1">
    <location>
        <begin position="41"/>
        <end position="63"/>
    </location>
</feature>
<feature type="transmembrane region" description="Helical" evidence="1">
    <location>
        <begin position="84"/>
        <end position="104"/>
    </location>
</feature>
<protein>
    <submittedName>
        <fullName evidence="2">Uncharacterized protein</fullName>
    </submittedName>
</protein>
<keyword evidence="1" id="KW-1133">Transmembrane helix</keyword>
<proteinExistence type="predicted"/>
<accession>A0A8J3EVT3</accession>
<sequence>MYLSRDDARSDVILAGATTLFGGLVIGLLTALPLYPGPGTVLGSFLDIAWIFVLTGLVPWLLARYRQDRIAAFGLDGPRTGWRTGLALAVPAVVLGVLHQLVTAGADTRLLGRVGGAGFLTMDAVAAAALGLLSFAVATAGALLLTCFLVVRGREAFRSPDVSLTELLRTFGVGAAGVALLTGLLRAIGAAPLLPSVLQVAGLLALVLVADRLVPPRRTIPRAAVLTPVAVLGIAHVFAFGGLFRGDLLSGLYAGSLAAGTATITAVLLASRDRAWAVVPLFAALHWWPSCLSPLPMEFFAAGC</sequence>
<feature type="transmembrane region" description="Helical" evidence="1">
    <location>
        <begin position="250"/>
        <end position="270"/>
    </location>
</feature>
<evidence type="ECO:0000313" key="3">
    <source>
        <dbReference type="Proteomes" id="UP000650511"/>
    </source>
</evidence>
<gene>
    <name evidence="2" type="ORF">GCM10011354_30870</name>
</gene>
<feature type="transmembrane region" description="Helical" evidence="1">
    <location>
        <begin position="124"/>
        <end position="151"/>
    </location>
</feature>
<reference evidence="2" key="2">
    <citation type="submission" date="2020-09" db="EMBL/GenBank/DDBJ databases">
        <authorList>
            <person name="Sun Q."/>
            <person name="Zhou Y."/>
        </authorList>
    </citation>
    <scope>NUCLEOTIDE SEQUENCE</scope>
    <source>
        <strain evidence="2">CGMCC 1.14988</strain>
    </source>
</reference>
<comment type="caution">
    <text evidence="2">The sequence shown here is derived from an EMBL/GenBank/DDBJ whole genome shotgun (WGS) entry which is preliminary data.</text>
</comment>
<keyword evidence="3" id="KW-1185">Reference proteome</keyword>
<reference evidence="2" key="1">
    <citation type="journal article" date="2014" name="Int. J. Syst. Evol. Microbiol.">
        <title>Complete genome sequence of Corynebacterium casei LMG S-19264T (=DSM 44701T), isolated from a smear-ripened cheese.</title>
        <authorList>
            <consortium name="US DOE Joint Genome Institute (JGI-PGF)"/>
            <person name="Walter F."/>
            <person name="Albersmeier A."/>
            <person name="Kalinowski J."/>
            <person name="Ruckert C."/>
        </authorList>
    </citation>
    <scope>NUCLEOTIDE SEQUENCE</scope>
    <source>
        <strain evidence="2">CGMCC 1.14988</strain>
    </source>
</reference>